<dbReference type="Proteomes" id="UP000826195">
    <property type="component" value="Unassembled WGS sequence"/>
</dbReference>
<dbReference type="Pfam" id="PF00501">
    <property type="entry name" value="AMP-binding"/>
    <property type="match status" value="1"/>
</dbReference>
<dbReference type="InterPro" id="IPR000873">
    <property type="entry name" value="AMP-dep_synth/lig_dom"/>
</dbReference>
<dbReference type="PANTHER" id="PTHR24096">
    <property type="entry name" value="LONG-CHAIN-FATTY-ACID--COA LIGASE"/>
    <property type="match status" value="1"/>
</dbReference>
<protein>
    <recommendedName>
        <fullName evidence="5">AMP-dependent synthetase/ligase domain-containing protein</fullName>
    </recommendedName>
</protein>
<dbReference type="GO" id="GO:0016405">
    <property type="term" value="F:CoA-ligase activity"/>
    <property type="evidence" value="ECO:0007669"/>
    <property type="project" value="TreeGrafter"/>
</dbReference>
<keyword evidence="7" id="KW-1185">Reference proteome</keyword>
<dbReference type="PANTHER" id="PTHR24096:SF149">
    <property type="entry name" value="AMP-BINDING DOMAIN-CONTAINING PROTEIN-RELATED"/>
    <property type="match status" value="1"/>
</dbReference>
<accession>A0AAV7IGW4</accession>
<evidence type="ECO:0000259" key="5">
    <source>
        <dbReference type="Pfam" id="PF00501"/>
    </source>
</evidence>
<dbReference type="Gene3D" id="3.40.50.980">
    <property type="match status" value="1"/>
</dbReference>
<dbReference type="EMBL" id="JAHXZJ010001492">
    <property type="protein sequence ID" value="KAH0552268.1"/>
    <property type="molecule type" value="Genomic_DNA"/>
</dbReference>
<comment type="caution">
    <text evidence="6">The sequence shown here is derived from an EMBL/GenBank/DDBJ whole genome shotgun (WGS) entry which is preliminary data.</text>
</comment>
<dbReference type="AlphaFoldDB" id="A0AAV7IGW4"/>
<comment type="similarity">
    <text evidence="2">Belongs to the ATP-dependent AMP-binding enzyme family.</text>
</comment>
<dbReference type="Gene3D" id="2.30.38.10">
    <property type="entry name" value="Luciferase, Domain 3"/>
    <property type="match status" value="1"/>
</dbReference>
<proteinExistence type="inferred from homology"/>
<keyword evidence="3" id="KW-0436">Ligase</keyword>
<organism evidence="6 7">
    <name type="scientific">Cotesia glomerata</name>
    <name type="common">Lepidopteran parasitic wasp</name>
    <name type="synonym">Apanteles glomeratus</name>
    <dbReference type="NCBI Taxonomy" id="32391"/>
    <lineage>
        <taxon>Eukaryota</taxon>
        <taxon>Metazoa</taxon>
        <taxon>Ecdysozoa</taxon>
        <taxon>Arthropoda</taxon>
        <taxon>Hexapoda</taxon>
        <taxon>Insecta</taxon>
        <taxon>Pterygota</taxon>
        <taxon>Neoptera</taxon>
        <taxon>Endopterygota</taxon>
        <taxon>Hymenoptera</taxon>
        <taxon>Apocrita</taxon>
        <taxon>Ichneumonoidea</taxon>
        <taxon>Braconidae</taxon>
        <taxon>Microgastrinae</taxon>
        <taxon>Cotesia</taxon>
    </lineage>
</organism>
<comment type="subcellular location">
    <subcellularLocation>
        <location evidence="1">Peroxisome</location>
    </subcellularLocation>
</comment>
<evidence type="ECO:0000313" key="6">
    <source>
        <dbReference type="EMBL" id="KAH0552268.1"/>
    </source>
</evidence>
<dbReference type="SUPFAM" id="SSF56801">
    <property type="entry name" value="Acetyl-CoA synthetase-like"/>
    <property type="match status" value="1"/>
</dbReference>
<feature type="domain" description="AMP-dependent synthetase/ligase" evidence="5">
    <location>
        <begin position="5"/>
        <end position="114"/>
    </location>
</feature>
<evidence type="ECO:0000256" key="3">
    <source>
        <dbReference type="ARBA" id="ARBA00022598"/>
    </source>
</evidence>
<evidence type="ECO:0000256" key="2">
    <source>
        <dbReference type="ARBA" id="ARBA00006432"/>
    </source>
</evidence>
<evidence type="ECO:0000313" key="7">
    <source>
        <dbReference type="Proteomes" id="UP000826195"/>
    </source>
</evidence>
<gene>
    <name evidence="6" type="ORF">KQX54_008023</name>
</gene>
<evidence type="ECO:0000256" key="1">
    <source>
        <dbReference type="ARBA" id="ARBA00004275"/>
    </source>
</evidence>
<dbReference type="GO" id="GO:0005777">
    <property type="term" value="C:peroxisome"/>
    <property type="evidence" value="ECO:0007669"/>
    <property type="project" value="UniProtKB-SubCell"/>
</dbReference>
<sequence>MGTSVVNRFTKLRDIEKYDLSSVDLVTYGDSSTSREVIQNLCKLLKNADIYVRYGATMCGTALIGLIKFDKFDFCGKIFFNTEVKVVDLNTKKILGPNQKGELWIRTSRLMLGYCEKSFGD</sequence>
<name>A0AAV7IGW4_COTGL</name>
<reference evidence="6 7" key="1">
    <citation type="journal article" date="2021" name="J. Hered.">
        <title>A chromosome-level genome assembly of the parasitoid wasp, Cotesia glomerata (Hymenoptera: Braconidae).</title>
        <authorList>
            <person name="Pinto B.J."/>
            <person name="Weis J.J."/>
            <person name="Gamble T."/>
            <person name="Ode P.J."/>
            <person name="Paul R."/>
            <person name="Zaspel J.M."/>
        </authorList>
    </citation>
    <scope>NUCLEOTIDE SEQUENCE [LARGE SCALE GENOMIC DNA]</scope>
    <source>
        <strain evidence="6">CgM1</strain>
    </source>
</reference>
<evidence type="ECO:0000256" key="4">
    <source>
        <dbReference type="ARBA" id="ARBA00023140"/>
    </source>
</evidence>
<keyword evidence="4" id="KW-0576">Peroxisome</keyword>